<gene>
    <name evidence="2" type="ORF">ACFFH7_07970</name>
</gene>
<evidence type="ECO:0000256" key="1">
    <source>
        <dbReference type="SAM" id="Phobius"/>
    </source>
</evidence>
<dbReference type="EMBL" id="JBHLUD010000002">
    <property type="protein sequence ID" value="MFC0541416.1"/>
    <property type="molecule type" value="Genomic_DNA"/>
</dbReference>
<feature type="transmembrane region" description="Helical" evidence="1">
    <location>
        <begin position="118"/>
        <end position="140"/>
    </location>
</feature>
<reference evidence="2 3" key="1">
    <citation type="submission" date="2024-09" db="EMBL/GenBank/DDBJ databases">
        <authorList>
            <person name="Sun Q."/>
            <person name="Mori K."/>
        </authorList>
    </citation>
    <scope>NUCLEOTIDE SEQUENCE [LARGE SCALE GENOMIC DNA]</scope>
    <source>
        <strain evidence="2 3">TBRC 1432</strain>
    </source>
</reference>
<sequence>MSTSVVEVHADPLPEIRADRVWFRWCARHPVASVLVVGFVATQMATTLGYFMPAIGLPELPWPLHNGIVAAPNTPEGTAASYAVGQFMHYLDGIAFTMVFAFLAHPRLPFRDTEAGNFLKAQLFCTILALIAITLLVPFVYAPGKGFGLFSFGHGWQFPFAVWLWHLIFGAHIAALYNPGRVRRQAIADRVSG</sequence>
<feature type="transmembrane region" description="Helical" evidence="1">
    <location>
        <begin position="160"/>
        <end position="177"/>
    </location>
</feature>
<feature type="transmembrane region" description="Helical" evidence="1">
    <location>
        <begin position="87"/>
        <end position="106"/>
    </location>
</feature>
<organism evidence="2 3">
    <name type="scientific">Kutzneria chonburiensis</name>
    <dbReference type="NCBI Taxonomy" id="1483604"/>
    <lineage>
        <taxon>Bacteria</taxon>
        <taxon>Bacillati</taxon>
        <taxon>Actinomycetota</taxon>
        <taxon>Actinomycetes</taxon>
        <taxon>Pseudonocardiales</taxon>
        <taxon>Pseudonocardiaceae</taxon>
        <taxon>Kutzneria</taxon>
    </lineage>
</organism>
<keyword evidence="1" id="KW-0472">Membrane</keyword>
<feature type="transmembrane region" description="Helical" evidence="1">
    <location>
        <begin position="30"/>
        <end position="52"/>
    </location>
</feature>
<protein>
    <recommendedName>
        <fullName evidence="4">Cytochrome b561 bacterial/Ni-hydrogenase domain-containing protein</fullName>
    </recommendedName>
</protein>
<evidence type="ECO:0000313" key="2">
    <source>
        <dbReference type="EMBL" id="MFC0541416.1"/>
    </source>
</evidence>
<comment type="caution">
    <text evidence="2">The sequence shown here is derived from an EMBL/GenBank/DDBJ whole genome shotgun (WGS) entry which is preliminary data.</text>
</comment>
<proteinExistence type="predicted"/>
<keyword evidence="1" id="KW-1133">Transmembrane helix</keyword>
<evidence type="ECO:0000313" key="3">
    <source>
        <dbReference type="Proteomes" id="UP001589810"/>
    </source>
</evidence>
<accession>A0ABV6MM96</accession>
<keyword evidence="3" id="KW-1185">Reference proteome</keyword>
<dbReference type="RefSeq" id="WP_273942577.1">
    <property type="nucleotide sequence ID" value="NZ_CP097263.1"/>
</dbReference>
<dbReference type="Proteomes" id="UP001589810">
    <property type="component" value="Unassembled WGS sequence"/>
</dbReference>
<evidence type="ECO:0008006" key="4">
    <source>
        <dbReference type="Google" id="ProtNLM"/>
    </source>
</evidence>
<name>A0ABV6MM96_9PSEU</name>
<keyword evidence="1" id="KW-0812">Transmembrane</keyword>